<evidence type="ECO:0000256" key="1">
    <source>
        <dbReference type="ARBA" id="ARBA00004127"/>
    </source>
</evidence>
<feature type="transmembrane region" description="Helical" evidence="7">
    <location>
        <begin position="36"/>
        <end position="56"/>
    </location>
</feature>
<dbReference type="InterPro" id="IPR045891">
    <property type="entry name" value="ZIP9"/>
</dbReference>
<dbReference type="GO" id="GO:0000139">
    <property type="term" value="C:Golgi membrane"/>
    <property type="evidence" value="ECO:0007669"/>
    <property type="project" value="UniProtKB-SubCell"/>
</dbReference>
<proteinExistence type="predicted"/>
<dbReference type="GO" id="GO:0006829">
    <property type="term" value="P:zinc ion transport"/>
    <property type="evidence" value="ECO:0007669"/>
    <property type="project" value="InterPro"/>
</dbReference>
<dbReference type="Pfam" id="PF02535">
    <property type="entry name" value="Zip"/>
    <property type="match status" value="1"/>
</dbReference>
<keyword evidence="4 7" id="KW-1133">Transmembrane helix</keyword>
<keyword evidence="6 7" id="KW-0472">Membrane</keyword>
<keyword evidence="3 7" id="KW-0812">Transmembrane</keyword>
<dbReference type="InterPro" id="IPR003689">
    <property type="entry name" value="ZIP"/>
</dbReference>
<dbReference type="OrthoDB" id="19859at2759"/>
<accession>A0A6H0Y088</accession>
<protein>
    <recommendedName>
        <fullName evidence="10">Zinc/iron permease</fullName>
    </recommendedName>
</protein>
<keyword evidence="5" id="KW-0333">Golgi apparatus</keyword>
<feature type="transmembrane region" description="Helical" evidence="7">
    <location>
        <begin position="6"/>
        <end position="29"/>
    </location>
</feature>
<sequence length="402" mass="42774">MWDGLIVLVLLCIVMAGASFLVGSLPLTLTLSPRALKLLTALGTGVLVGTALIVIIPEGVETLYNAEGSSHRHDKRALSARDDPFIWTTISAPHVARDVSSTREETYNILPVGSGVPSEGDFGQHDVKHSSLKTADDLDEYIYKKEDDDKDDDDDHNPHAYVGISIILGFVLMYLIDELPKHITPPSQPRRFQINLTSLSFNRTPTGTGDGAEGAAETHDEGKASSTTVGLVIHAAADGIALGASSTSKNSLSFIIFIALMVHKAPAAFGLTSVLLKQGVSKRAAKTHLIIFSLAAPVGALLTWTAAHLLGFGSMDSANTEFITGLLLLFSGGTFLYVAMHTMQDNPHDQENGHTNGFAEPTMGIYESPQNSKAANSEGLTNVGVTVLGMLLPLLTQFGHAH</sequence>
<evidence type="ECO:0000313" key="9">
    <source>
        <dbReference type="Proteomes" id="UP000503462"/>
    </source>
</evidence>
<keyword evidence="9" id="KW-1185">Reference proteome</keyword>
<evidence type="ECO:0000256" key="2">
    <source>
        <dbReference type="ARBA" id="ARBA00004394"/>
    </source>
</evidence>
<comment type="subcellular location">
    <subcellularLocation>
        <location evidence="1">Endomembrane system</location>
        <topology evidence="1">Multi-pass membrane protein</topology>
    </subcellularLocation>
    <subcellularLocation>
        <location evidence="2">Golgi apparatus membrane</location>
    </subcellularLocation>
</comment>
<feature type="transmembrane region" description="Helical" evidence="7">
    <location>
        <begin position="288"/>
        <end position="310"/>
    </location>
</feature>
<feature type="transmembrane region" description="Helical" evidence="7">
    <location>
        <begin position="159"/>
        <end position="176"/>
    </location>
</feature>
<organism evidence="8 9">
    <name type="scientific">Peltaster fructicola</name>
    <dbReference type="NCBI Taxonomy" id="286661"/>
    <lineage>
        <taxon>Eukaryota</taxon>
        <taxon>Fungi</taxon>
        <taxon>Dikarya</taxon>
        <taxon>Ascomycota</taxon>
        <taxon>Pezizomycotina</taxon>
        <taxon>Dothideomycetes</taxon>
        <taxon>Dothideomycetes incertae sedis</taxon>
        <taxon>Peltaster</taxon>
    </lineage>
</organism>
<gene>
    <name evidence="8" type="ORF">AMS68_005796</name>
</gene>
<evidence type="ECO:0000313" key="8">
    <source>
        <dbReference type="EMBL" id="QIX00279.1"/>
    </source>
</evidence>
<reference evidence="8 9" key="1">
    <citation type="journal article" date="2016" name="Sci. Rep.">
        <title>Peltaster fructicola genome reveals evolution from an invasive phytopathogen to an ectophytic parasite.</title>
        <authorList>
            <person name="Xu C."/>
            <person name="Chen H."/>
            <person name="Gleason M.L."/>
            <person name="Xu J.R."/>
            <person name="Liu H."/>
            <person name="Zhang R."/>
            <person name="Sun G."/>
        </authorList>
    </citation>
    <scope>NUCLEOTIDE SEQUENCE [LARGE SCALE GENOMIC DNA]</scope>
    <source>
        <strain evidence="8 9">LNHT1506</strain>
    </source>
</reference>
<evidence type="ECO:0008006" key="10">
    <source>
        <dbReference type="Google" id="ProtNLM"/>
    </source>
</evidence>
<feature type="transmembrane region" description="Helical" evidence="7">
    <location>
        <begin position="322"/>
        <end position="340"/>
    </location>
</feature>
<evidence type="ECO:0000256" key="4">
    <source>
        <dbReference type="ARBA" id="ARBA00022989"/>
    </source>
</evidence>
<name>A0A6H0Y088_9PEZI</name>
<evidence type="ECO:0000256" key="3">
    <source>
        <dbReference type="ARBA" id="ARBA00022692"/>
    </source>
</evidence>
<dbReference type="Proteomes" id="UP000503462">
    <property type="component" value="Chromosome 4"/>
</dbReference>
<dbReference type="GO" id="GO:0046873">
    <property type="term" value="F:metal ion transmembrane transporter activity"/>
    <property type="evidence" value="ECO:0007669"/>
    <property type="project" value="InterPro"/>
</dbReference>
<feature type="transmembrane region" description="Helical" evidence="7">
    <location>
        <begin position="252"/>
        <end position="276"/>
    </location>
</feature>
<dbReference type="PANTHER" id="PTHR16133:SF0">
    <property type="entry name" value="ZINC_IRON REGULATED TRANSPORTER-RELATED PROTEIN 102B, ISOFORM E"/>
    <property type="match status" value="1"/>
</dbReference>
<evidence type="ECO:0000256" key="6">
    <source>
        <dbReference type="ARBA" id="ARBA00023136"/>
    </source>
</evidence>
<evidence type="ECO:0000256" key="7">
    <source>
        <dbReference type="SAM" id="Phobius"/>
    </source>
</evidence>
<dbReference type="PANTHER" id="PTHR16133">
    <property type="entry name" value="SOLUTE CARRIER FAMILY 39 ZINC TRANSPORTER , MEMBER 9-RELATED"/>
    <property type="match status" value="1"/>
</dbReference>
<dbReference type="AlphaFoldDB" id="A0A6H0Y088"/>
<dbReference type="EMBL" id="CP051142">
    <property type="protein sequence ID" value="QIX00279.1"/>
    <property type="molecule type" value="Genomic_DNA"/>
</dbReference>
<evidence type="ECO:0000256" key="5">
    <source>
        <dbReference type="ARBA" id="ARBA00023034"/>
    </source>
</evidence>